<proteinExistence type="predicted"/>
<dbReference type="AlphaFoldDB" id="A0A9D4FG69"/>
<protein>
    <submittedName>
        <fullName evidence="1">Uncharacterized protein</fullName>
    </submittedName>
</protein>
<dbReference type="Proteomes" id="UP000828390">
    <property type="component" value="Unassembled WGS sequence"/>
</dbReference>
<dbReference type="SUPFAM" id="SSF49303">
    <property type="entry name" value="beta-Galactosidase/glucuronidase domain"/>
    <property type="match status" value="1"/>
</dbReference>
<dbReference type="InterPro" id="IPR013783">
    <property type="entry name" value="Ig-like_fold"/>
</dbReference>
<dbReference type="Gene3D" id="2.60.40.10">
    <property type="entry name" value="Immunoglobulins"/>
    <property type="match status" value="1"/>
</dbReference>
<gene>
    <name evidence="1" type="ORF">DPMN_151875</name>
</gene>
<evidence type="ECO:0000313" key="2">
    <source>
        <dbReference type="Proteomes" id="UP000828390"/>
    </source>
</evidence>
<dbReference type="EMBL" id="JAIWYP010000007">
    <property type="protein sequence ID" value="KAH3798278.1"/>
    <property type="molecule type" value="Genomic_DNA"/>
</dbReference>
<organism evidence="1 2">
    <name type="scientific">Dreissena polymorpha</name>
    <name type="common">Zebra mussel</name>
    <name type="synonym">Mytilus polymorpha</name>
    <dbReference type="NCBI Taxonomy" id="45954"/>
    <lineage>
        <taxon>Eukaryota</taxon>
        <taxon>Metazoa</taxon>
        <taxon>Spiralia</taxon>
        <taxon>Lophotrochozoa</taxon>
        <taxon>Mollusca</taxon>
        <taxon>Bivalvia</taxon>
        <taxon>Autobranchia</taxon>
        <taxon>Heteroconchia</taxon>
        <taxon>Euheterodonta</taxon>
        <taxon>Imparidentia</taxon>
        <taxon>Neoheterodontei</taxon>
        <taxon>Myida</taxon>
        <taxon>Dreissenoidea</taxon>
        <taxon>Dreissenidae</taxon>
        <taxon>Dreissena</taxon>
    </lineage>
</organism>
<keyword evidence="2" id="KW-1185">Reference proteome</keyword>
<name>A0A9D4FG69_DREPO</name>
<sequence length="95" mass="10719">MWWPRGYGQQRLYNLTVEILDGQLQVLSTKIIKIGFRTVELVEDPLPGNSNGNLNCFLVFVVLQVGPGRSDPENICQSINMVCLEKIGNDKEKQV</sequence>
<dbReference type="InterPro" id="IPR036156">
    <property type="entry name" value="Beta-gal/glucu_dom_sf"/>
</dbReference>
<reference evidence="1" key="2">
    <citation type="submission" date="2020-11" db="EMBL/GenBank/DDBJ databases">
        <authorList>
            <person name="McCartney M.A."/>
            <person name="Auch B."/>
            <person name="Kono T."/>
            <person name="Mallez S."/>
            <person name="Becker A."/>
            <person name="Gohl D.M."/>
            <person name="Silverstein K.A.T."/>
            <person name="Koren S."/>
            <person name="Bechman K.B."/>
            <person name="Herman A."/>
            <person name="Abrahante J.E."/>
            <person name="Garbe J."/>
        </authorList>
    </citation>
    <scope>NUCLEOTIDE SEQUENCE</scope>
    <source>
        <strain evidence="1">Duluth1</strain>
        <tissue evidence="1">Whole animal</tissue>
    </source>
</reference>
<reference evidence="1" key="1">
    <citation type="journal article" date="2019" name="bioRxiv">
        <title>The Genome of the Zebra Mussel, Dreissena polymorpha: A Resource for Invasive Species Research.</title>
        <authorList>
            <person name="McCartney M.A."/>
            <person name="Auch B."/>
            <person name="Kono T."/>
            <person name="Mallez S."/>
            <person name="Zhang Y."/>
            <person name="Obille A."/>
            <person name="Becker A."/>
            <person name="Abrahante J.E."/>
            <person name="Garbe J."/>
            <person name="Badalamenti J.P."/>
            <person name="Herman A."/>
            <person name="Mangelson H."/>
            <person name="Liachko I."/>
            <person name="Sullivan S."/>
            <person name="Sone E.D."/>
            <person name="Koren S."/>
            <person name="Silverstein K.A.T."/>
            <person name="Beckman K.B."/>
            <person name="Gohl D.M."/>
        </authorList>
    </citation>
    <scope>NUCLEOTIDE SEQUENCE</scope>
    <source>
        <strain evidence="1">Duluth1</strain>
        <tissue evidence="1">Whole animal</tissue>
    </source>
</reference>
<evidence type="ECO:0000313" key="1">
    <source>
        <dbReference type="EMBL" id="KAH3798278.1"/>
    </source>
</evidence>
<accession>A0A9D4FG69</accession>
<comment type="caution">
    <text evidence="1">The sequence shown here is derived from an EMBL/GenBank/DDBJ whole genome shotgun (WGS) entry which is preliminary data.</text>
</comment>